<organism evidence="1 2">
    <name type="scientific">Gossypium trilobum</name>
    <dbReference type="NCBI Taxonomy" id="34281"/>
    <lineage>
        <taxon>Eukaryota</taxon>
        <taxon>Viridiplantae</taxon>
        <taxon>Streptophyta</taxon>
        <taxon>Embryophyta</taxon>
        <taxon>Tracheophyta</taxon>
        <taxon>Spermatophyta</taxon>
        <taxon>Magnoliopsida</taxon>
        <taxon>eudicotyledons</taxon>
        <taxon>Gunneridae</taxon>
        <taxon>Pentapetalae</taxon>
        <taxon>rosids</taxon>
        <taxon>malvids</taxon>
        <taxon>Malvales</taxon>
        <taxon>Malvaceae</taxon>
        <taxon>Malvoideae</taxon>
        <taxon>Gossypium</taxon>
    </lineage>
</organism>
<comment type="caution">
    <text evidence="1">The sequence shown here is derived from an EMBL/GenBank/DDBJ whole genome shotgun (WGS) entry which is preliminary data.</text>
</comment>
<dbReference type="Proteomes" id="UP000593568">
    <property type="component" value="Unassembled WGS sequence"/>
</dbReference>
<evidence type="ECO:0000313" key="2">
    <source>
        <dbReference type="Proteomes" id="UP000593568"/>
    </source>
</evidence>
<dbReference type="AlphaFoldDB" id="A0A7J9DYV9"/>
<accession>A0A7J9DYV9</accession>
<protein>
    <submittedName>
        <fullName evidence="1">Uncharacterized protein</fullName>
    </submittedName>
</protein>
<sequence length="37" mass="4183">MIKVAQFALDVSLIIPLEIVGIDLTKPKPLEYPYQIL</sequence>
<reference evidence="1 2" key="1">
    <citation type="journal article" date="2019" name="Genome Biol. Evol.">
        <title>Insights into the evolution of the New World diploid cottons (Gossypium, subgenus Houzingenia) based on genome sequencing.</title>
        <authorList>
            <person name="Grover C.E."/>
            <person name="Arick M.A. 2nd"/>
            <person name="Thrash A."/>
            <person name="Conover J.L."/>
            <person name="Sanders W.S."/>
            <person name="Peterson D.G."/>
            <person name="Frelichowski J.E."/>
            <person name="Scheffler J.A."/>
            <person name="Scheffler B.E."/>
            <person name="Wendel J.F."/>
        </authorList>
    </citation>
    <scope>NUCLEOTIDE SEQUENCE [LARGE SCALE GENOMIC DNA]</scope>
    <source>
        <strain evidence="1">8</strain>
        <tissue evidence="1">Leaf</tissue>
    </source>
</reference>
<gene>
    <name evidence="1" type="ORF">Gotri_014993</name>
</gene>
<proteinExistence type="predicted"/>
<name>A0A7J9DYV9_9ROSI</name>
<evidence type="ECO:0000313" key="1">
    <source>
        <dbReference type="EMBL" id="MBA0765881.1"/>
    </source>
</evidence>
<keyword evidence="2" id="KW-1185">Reference proteome</keyword>
<dbReference type="EMBL" id="JABEZW010000005">
    <property type="protein sequence ID" value="MBA0765881.1"/>
    <property type="molecule type" value="Genomic_DNA"/>
</dbReference>